<feature type="region of interest" description="Disordered" evidence="1">
    <location>
        <begin position="149"/>
        <end position="198"/>
    </location>
</feature>
<name>K4BHI0_SOLLC</name>
<reference evidence="2" key="1">
    <citation type="journal article" date="2012" name="Nature">
        <title>The tomato genome sequence provides insights into fleshy fruit evolution.</title>
        <authorList>
            <consortium name="Tomato Genome Consortium"/>
        </authorList>
    </citation>
    <scope>NUCLEOTIDE SEQUENCE [LARGE SCALE GENOMIC DNA]</scope>
    <source>
        <strain evidence="2">cv. Heinz 1706</strain>
    </source>
</reference>
<reference evidence="2" key="2">
    <citation type="submission" date="2015-06" db="UniProtKB">
        <authorList>
            <consortium name="EnsemblPlants"/>
        </authorList>
    </citation>
    <scope>IDENTIFICATION</scope>
    <source>
        <strain evidence="2">cv. Heinz 1706</strain>
    </source>
</reference>
<accession>K4BHI0</accession>
<organism evidence="2">
    <name type="scientific">Solanum lycopersicum</name>
    <name type="common">Tomato</name>
    <name type="synonym">Lycopersicon esculentum</name>
    <dbReference type="NCBI Taxonomy" id="4081"/>
    <lineage>
        <taxon>Eukaryota</taxon>
        <taxon>Viridiplantae</taxon>
        <taxon>Streptophyta</taxon>
        <taxon>Embryophyta</taxon>
        <taxon>Tracheophyta</taxon>
        <taxon>Spermatophyta</taxon>
        <taxon>Magnoliopsida</taxon>
        <taxon>eudicotyledons</taxon>
        <taxon>Gunneridae</taxon>
        <taxon>Pentapetalae</taxon>
        <taxon>asterids</taxon>
        <taxon>lamiids</taxon>
        <taxon>Solanales</taxon>
        <taxon>Solanaceae</taxon>
        <taxon>Solanoideae</taxon>
        <taxon>Solaneae</taxon>
        <taxon>Solanum</taxon>
        <taxon>Solanum subgen. Lycopersicon</taxon>
    </lineage>
</organism>
<protein>
    <submittedName>
        <fullName evidence="2">Uncharacterized protein</fullName>
    </submittedName>
</protein>
<keyword evidence="3" id="KW-1185">Reference proteome</keyword>
<evidence type="ECO:0000313" key="2">
    <source>
        <dbReference type="EnsemblPlants" id="Solyc03g071500.1.1"/>
    </source>
</evidence>
<evidence type="ECO:0000313" key="3">
    <source>
        <dbReference type="Proteomes" id="UP000004994"/>
    </source>
</evidence>
<proteinExistence type="predicted"/>
<feature type="compositionally biased region" description="Polar residues" evidence="1">
    <location>
        <begin position="172"/>
        <end position="181"/>
    </location>
</feature>
<dbReference type="Gramene" id="Solyc03g071500.1.1">
    <property type="protein sequence ID" value="Solyc03g071500.1.1"/>
    <property type="gene ID" value="Solyc03g071500.1"/>
</dbReference>
<feature type="compositionally biased region" description="Polar residues" evidence="1">
    <location>
        <begin position="149"/>
        <end position="163"/>
    </location>
</feature>
<sequence>MVVDLVELSMFGGGDGGALIIIENEGCHEKFPRVEGDQSKVLGITRKNDKGWNVGKINTPITASHVLSTQIDRENVGLAAVDKANSSGNGGSGNTKNAGVGNVGLAAVGSSAKRDSGGIPNAGVVMQQPPYYQQPFPQQQTNSFPQISNNFARHKNQPTSNMKGQKVYGHGQEQSKQNDNQEPAPYIVIKTRSTCSHL</sequence>
<evidence type="ECO:0000256" key="1">
    <source>
        <dbReference type="SAM" id="MobiDB-lite"/>
    </source>
</evidence>
<dbReference type="EnsemblPlants" id="Solyc03g071500.1.1">
    <property type="protein sequence ID" value="Solyc03g071500.1.1"/>
    <property type="gene ID" value="Solyc03g071500.1"/>
</dbReference>
<dbReference type="InParanoid" id="K4BHI0"/>
<dbReference type="Proteomes" id="UP000004994">
    <property type="component" value="Chromosome 3"/>
</dbReference>
<dbReference type="AlphaFoldDB" id="K4BHI0"/>
<dbReference type="PaxDb" id="4081-Solyc03g071500.1.1"/>
<dbReference type="HOGENOM" id="CLU_1380213_0_0_1"/>